<feature type="compositionally biased region" description="Basic and acidic residues" evidence="2">
    <location>
        <begin position="380"/>
        <end position="397"/>
    </location>
</feature>
<comment type="similarity">
    <text evidence="1">Belongs to the timeless family.</text>
</comment>
<feature type="region of interest" description="Disordered" evidence="2">
    <location>
        <begin position="51"/>
        <end position="78"/>
    </location>
</feature>
<reference evidence="4 5" key="1">
    <citation type="submission" date="2024-05" db="EMBL/GenBank/DDBJ databases">
        <title>Genetic variation in Jamaican populations of the coffee berry borer (Hypothenemus hampei).</title>
        <authorList>
            <person name="Errbii M."/>
            <person name="Myrie A."/>
        </authorList>
    </citation>
    <scope>NUCLEOTIDE SEQUENCE [LARGE SCALE GENOMIC DNA]</scope>
    <source>
        <strain evidence="4">JA-Hopewell-2020-01-JO</strain>
        <tissue evidence="4">Whole body</tissue>
    </source>
</reference>
<dbReference type="Pfam" id="PF05029">
    <property type="entry name" value="TIMELESS_C"/>
    <property type="match status" value="1"/>
</dbReference>
<dbReference type="PANTHER" id="PTHR22940">
    <property type="entry name" value="TIMEOUT/TIMELESS-2"/>
    <property type="match status" value="1"/>
</dbReference>
<keyword evidence="5" id="KW-1185">Reference proteome</keyword>
<accession>A0ABD1EXB5</accession>
<dbReference type="InterPro" id="IPR007725">
    <property type="entry name" value="TIMELESS_C"/>
</dbReference>
<sequence>MPIPIWSGIYLCNCEKGKKSYSHSSTTTVEPLALFNLSAVFRILDSNKQRREKDNQRVGRIVGTHSRRDSESKSSDDEVQRIDVRNVFKKNKTRKIQKHVPVARATLGKMLLQIMNSEMRESLEWLKESLGDAIEDYEIGNNEGIPLVPVMDYAETAMENVEFQRLLKAFGVCPPSNEQEIYWRIPSSLTLDLLANYVNLIEQALENTLTVEEELPEQSPTRIESSDDEDVFDKIRTITKANDEERELVSENNGETFVEKDRYDENQAVEFNTVEEELSEQSPTRIESSDDENVFDKIRRTTKATNKKRESISENNEETFVEKDTQEKNYAVEFSVSEFALEENDENVNNVSFSRTHKNVFDSDSETETEKRPRFNSSSDEEKPAAKKSRIIDSDSD</sequence>
<dbReference type="EMBL" id="JBDJPC010000004">
    <property type="protein sequence ID" value="KAL1505674.1"/>
    <property type="molecule type" value="Genomic_DNA"/>
</dbReference>
<dbReference type="InterPro" id="IPR044998">
    <property type="entry name" value="Timeless"/>
</dbReference>
<feature type="compositionally biased region" description="Basic and acidic residues" evidence="2">
    <location>
        <begin position="66"/>
        <end position="78"/>
    </location>
</feature>
<dbReference type="Proteomes" id="UP001566132">
    <property type="component" value="Unassembled WGS sequence"/>
</dbReference>
<dbReference type="PANTHER" id="PTHR22940:SF4">
    <property type="entry name" value="PROTEIN TIMELESS HOMOLOG"/>
    <property type="match status" value="1"/>
</dbReference>
<feature type="region of interest" description="Disordered" evidence="2">
    <location>
        <begin position="302"/>
        <end position="324"/>
    </location>
</feature>
<evidence type="ECO:0000259" key="3">
    <source>
        <dbReference type="Pfam" id="PF05029"/>
    </source>
</evidence>
<gene>
    <name evidence="4" type="ORF">ABEB36_005180</name>
</gene>
<organism evidence="4 5">
    <name type="scientific">Hypothenemus hampei</name>
    <name type="common">Coffee berry borer</name>
    <dbReference type="NCBI Taxonomy" id="57062"/>
    <lineage>
        <taxon>Eukaryota</taxon>
        <taxon>Metazoa</taxon>
        <taxon>Ecdysozoa</taxon>
        <taxon>Arthropoda</taxon>
        <taxon>Hexapoda</taxon>
        <taxon>Insecta</taxon>
        <taxon>Pterygota</taxon>
        <taxon>Neoptera</taxon>
        <taxon>Endopterygota</taxon>
        <taxon>Coleoptera</taxon>
        <taxon>Polyphaga</taxon>
        <taxon>Cucujiformia</taxon>
        <taxon>Curculionidae</taxon>
        <taxon>Scolytinae</taxon>
        <taxon>Hypothenemus</taxon>
    </lineage>
</organism>
<evidence type="ECO:0000256" key="1">
    <source>
        <dbReference type="ARBA" id="ARBA00008174"/>
    </source>
</evidence>
<comment type="caution">
    <text evidence="4">The sequence shown here is derived from an EMBL/GenBank/DDBJ whole genome shotgun (WGS) entry which is preliminary data.</text>
</comment>
<name>A0ABD1EXB5_HYPHA</name>
<evidence type="ECO:0000313" key="5">
    <source>
        <dbReference type="Proteomes" id="UP001566132"/>
    </source>
</evidence>
<proteinExistence type="inferred from homology"/>
<dbReference type="AlphaFoldDB" id="A0ABD1EXB5"/>
<evidence type="ECO:0000256" key="2">
    <source>
        <dbReference type="SAM" id="MobiDB-lite"/>
    </source>
</evidence>
<feature type="region of interest" description="Disordered" evidence="2">
    <location>
        <begin position="342"/>
        <end position="397"/>
    </location>
</feature>
<feature type="domain" description="Timeless C-terminal" evidence="3">
    <location>
        <begin position="113"/>
        <end position="194"/>
    </location>
</feature>
<protein>
    <recommendedName>
        <fullName evidence="3">Timeless C-terminal domain-containing protein</fullName>
    </recommendedName>
</protein>
<evidence type="ECO:0000313" key="4">
    <source>
        <dbReference type="EMBL" id="KAL1505674.1"/>
    </source>
</evidence>